<sequence>MERLKEFNEMIAQISKENPEKFAAFYNFLQKVEGEGALSVKTKELIALAIGVAKHCEWCISYHINEALKAGATREEILEAAWVAVLMDGGPGLSHFVPVLKALKELQGK</sequence>
<dbReference type="InterPro" id="IPR029032">
    <property type="entry name" value="AhpD-like"/>
</dbReference>
<gene>
    <name evidence="2" type="ORF">ENO36_03640</name>
</gene>
<dbReference type="EMBL" id="DSFE01000080">
    <property type="protein sequence ID" value="HEU97929.1"/>
    <property type="molecule type" value="Genomic_DNA"/>
</dbReference>
<dbReference type="InterPro" id="IPR003779">
    <property type="entry name" value="CMD-like"/>
</dbReference>
<evidence type="ECO:0000313" key="2">
    <source>
        <dbReference type="EMBL" id="HEU97929.1"/>
    </source>
</evidence>
<accession>A0A7C2ULJ5</accession>
<organism evidence="2">
    <name type="scientific">Fervidicoccus fontis</name>
    <dbReference type="NCBI Taxonomy" id="683846"/>
    <lineage>
        <taxon>Archaea</taxon>
        <taxon>Thermoproteota</taxon>
        <taxon>Thermoprotei</taxon>
        <taxon>Fervidicoccales</taxon>
        <taxon>Fervidicoccaceae</taxon>
        <taxon>Fervidicoccus</taxon>
    </lineage>
</organism>
<dbReference type="Gene3D" id="1.20.1290.10">
    <property type="entry name" value="AhpD-like"/>
    <property type="match status" value="1"/>
</dbReference>
<dbReference type="AlphaFoldDB" id="A0A7C2ULJ5"/>
<reference evidence="2" key="1">
    <citation type="journal article" date="2020" name="mSystems">
        <title>Genome- and Community-Level Interaction Insights into Carbon Utilization and Element Cycling Functions of Hydrothermarchaeota in Hydrothermal Sediment.</title>
        <authorList>
            <person name="Zhou Z."/>
            <person name="Liu Y."/>
            <person name="Xu W."/>
            <person name="Pan J."/>
            <person name="Luo Z.H."/>
            <person name="Li M."/>
        </authorList>
    </citation>
    <scope>NUCLEOTIDE SEQUENCE [LARGE SCALE GENOMIC DNA]</scope>
    <source>
        <strain evidence="2">SpSt-1259</strain>
    </source>
</reference>
<feature type="domain" description="Carboxymuconolactone decarboxylase-like" evidence="1">
    <location>
        <begin position="19"/>
        <end position="101"/>
    </location>
</feature>
<protein>
    <submittedName>
        <fullName evidence="2">Carboxymuconolactone decarboxylase family protein</fullName>
    </submittedName>
</protein>
<dbReference type="Proteomes" id="UP000885664">
    <property type="component" value="Unassembled WGS sequence"/>
</dbReference>
<dbReference type="SUPFAM" id="SSF69118">
    <property type="entry name" value="AhpD-like"/>
    <property type="match status" value="1"/>
</dbReference>
<dbReference type="Pfam" id="PF02627">
    <property type="entry name" value="CMD"/>
    <property type="match status" value="1"/>
</dbReference>
<dbReference type="InterPro" id="IPR004675">
    <property type="entry name" value="AhpD_core"/>
</dbReference>
<dbReference type="PANTHER" id="PTHR33930">
    <property type="entry name" value="ALKYL HYDROPEROXIDE REDUCTASE AHPD"/>
    <property type="match status" value="1"/>
</dbReference>
<dbReference type="PANTHER" id="PTHR33930:SF2">
    <property type="entry name" value="BLR3452 PROTEIN"/>
    <property type="match status" value="1"/>
</dbReference>
<dbReference type="GO" id="GO:0051920">
    <property type="term" value="F:peroxiredoxin activity"/>
    <property type="evidence" value="ECO:0007669"/>
    <property type="project" value="InterPro"/>
</dbReference>
<evidence type="ECO:0000259" key="1">
    <source>
        <dbReference type="Pfam" id="PF02627"/>
    </source>
</evidence>
<name>A0A7C2ULJ5_9CREN</name>
<dbReference type="NCBIfam" id="TIGR00778">
    <property type="entry name" value="ahpD_dom"/>
    <property type="match status" value="1"/>
</dbReference>
<proteinExistence type="predicted"/>
<comment type="caution">
    <text evidence="2">The sequence shown here is derived from an EMBL/GenBank/DDBJ whole genome shotgun (WGS) entry which is preliminary data.</text>
</comment>